<dbReference type="InterPro" id="IPR045851">
    <property type="entry name" value="AMP-bd_C_sf"/>
</dbReference>
<feature type="domain" description="AMP-binding enzyme C-terminal" evidence="1">
    <location>
        <begin position="45"/>
        <end position="112"/>
    </location>
</feature>
<dbReference type="PANTHER" id="PTHR45527:SF1">
    <property type="entry name" value="FATTY ACID SYNTHASE"/>
    <property type="match status" value="1"/>
</dbReference>
<name>A0A0M2GBP3_9ACTN</name>
<dbReference type="RefSeq" id="WP_045297670.1">
    <property type="nucleotide sequence ID" value="NZ_JYJH01000162.1"/>
</dbReference>
<reference evidence="3" key="1">
    <citation type="submission" date="2015-02" db="EMBL/GenBank/DDBJ databases">
        <authorList>
            <person name="Ju K.-S."/>
            <person name="Doroghazi J.R."/>
            <person name="Metcalf W."/>
        </authorList>
    </citation>
    <scope>NUCLEOTIDE SEQUENCE [LARGE SCALE GENOMIC DNA]</scope>
    <source>
        <strain evidence="3">NRRL B-16380</strain>
    </source>
</reference>
<dbReference type="Gene3D" id="3.30.300.30">
    <property type="match status" value="1"/>
</dbReference>
<dbReference type="GO" id="GO:0005829">
    <property type="term" value="C:cytosol"/>
    <property type="evidence" value="ECO:0007669"/>
    <property type="project" value="TreeGrafter"/>
</dbReference>
<dbReference type="STRING" id="284040.UK15_39300"/>
<keyword evidence="3" id="KW-1185">Reference proteome</keyword>
<dbReference type="Gene3D" id="3.40.50.12780">
    <property type="entry name" value="N-terminal domain of ligase-like"/>
    <property type="match status" value="1"/>
</dbReference>
<comment type="caution">
    <text evidence="2">The sequence shown here is derived from an EMBL/GenBank/DDBJ whole genome shotgun (WGS) entry which is preliminary data.</text>
</comment>
<proteinExistence type="predicted"/>
<dbReference type="InterPro" id="IPR042099">
    <property type="entry name" value="ANL_N_sf"/>
</dbReference>
<evidence type="ECO:0000313" key="2">
    <source>
        <dbReference type="EMBL" id="KJK33147.1"/>
    </source>
</evidence>
<feature type="non-terminal residue" evidence="2">
    <location>
        <position position="1"/>
    </location>
</feature>
<dbReference type="GO" id="GO:0043041">
    <property type="term" value="P:amino acid activation for nonribosomal peptide biosynthetic process"/>
    <property type="evidence" value="ECO:0007669"/>
    <property type="project" value="TreeGrafter"/>
</dbReference>
<sequence length="115" mass="12257">PYGPAGSRMYRTGDLVRWNSDGTLHFLGRADDQVKLRGFRIELGEVEAALAACPGVVAAAAVIREDRPGDRRLVGYVVAGSGVEQAVVRARLAGRLPEYMVPSAVVVVEALPVMP</sequence>
<dbReference type="SUPFAM" id="SSF56801">
    <property type="entry name" value="Acetyl-CoA synthetase-like"/>
    <property type="match status" value="1"/>
</dbReference>
<dbReference type="Pfam" id="PF13193">
    <property type="entry name" value="AMP-binding_C"/>
    <property type="match status" value="1"/>
</dbReference>
<dbReference type="GO" id="GO:0031177">
    <property type="term" value="F:phosphopantetheine binding"/>
    <property type="evidence" value="ECO:0007669"/>
    <property type="project" value="TreeGrafter"/>
</dbReference>
<dbReference type="InterPro" id="IPR025110">
    <property type="entry name" value="AMP-bd_C"/>
</dbReference>
<dbReference type="EMBL" id="JYJH01000162">
    <property type="protein sequence ID" value="KJK33147.1"/>
    <property type="molecule type" value="Genomic_DNA"/>
</dbReference>
<gene>
    <name evidence="2" type="ORF">UK15_39300</name>
</gene>
<protein>
    <submittedName>
        <fullName evidence="2">Peptide synthetase</fullName>
    </submittedName>
</protein>
<evidence type="ECO:0000313" key="3">
    <source>
        <dbReference type="Proteomes" id="UP000034786"/>
    </source>
</evidence>
<dbReference type="PANTHER" id="PTHR45527">
    <property type="entry name" value="NONRIBOSOMAL PEPTIDE SYNTHETASE"/>
    <property type="match status" value="1"/>
</dbReference>
<evidence type="ECO:0000259" key="1">
    <source>
        <dbReference type="Pfam" id="PF13193"/>
    </source>
</evidence>
<dbReference type="AlphaFoldDB" id="A0A0M2GBP3"/>
<dbReference type="GO" id="GO:0044550">
    <property type="term" value="P:secondary metabolite biosynthetic process"/>
    <property type="evidence" value="ECO:0007669"/>
    <property type="project" value="TreeGrafter"/>
</dbReference>
<feature type="non-terminal residue" evidence="2">
    <location>
        <position position="115"/>
    </location>
</feature>
<accession>A0A0M2GBP3</accession>
<dbReference type="Proteomes" id="UP000034786">
    <property type="component" value="Unassembled WGS sequence"/>
</dbReference>
<organism evidence="2 3">
    <name type="scientific">Streptomyces variegatus</name>
    <dbReference type="NCBI Taxonomy" id="284040"/>
    <lineage>
        <taxon>Bacteria</taxon>
        <taxon>Bacillati</taxon>
        <taxon>Actinomycetota</taxon>
        <taxon>Actinomycetes</taxon>
        <taxon>Kitasatosporales</taxon>
        <taxon>Streptomycetaceae</taxon>
        <taxon>Streptomyces</taxon>
    </lineage>
</organism>